<evidence type="ECO:0000259" key="1">
    <source>
        <dbReference type="Pfam" id="PF13472"/>
    </source>
</evidence>
<dbReference type="CDD" id="cd01822">
    <property type="entry name" value="Lysophospholipase_L1_like"/>
    <property type="match status" value="1"/>
</dbReference>
<dbReference type="PANTHER" id="PTHR30383:SF24">
    <property type="entry name" value="THIOESTERASE 1_PROTEASE 1_LYSOPHOSPHOLIPASE L1"/>
    <property type="match status" value="1"/>
</dbReference>
<dbReference type="InterPro" id="IPR051532">
    <property type="entry name" value="Ester_Hydrolysis_Enzymes"/>
</dbReference>
<dbReference type="PROSITE" id="PS01098">
    <property type="entry name" value="LIPASE_GDSL_SER"/>
    <property type="match status" value="1"/>
</dbReference>
<dbReference type="Gene3D" id="3.40.50.1110">
    <property type="entry name" value="SGNH hydrolase"/>
    <property type="match status" value="1"/>
</dbReference>
<dbReference type="GO" id="GO:0004622">
    <property type="term" value="F:phosphatidylcholine lysophospholipase activity"/>
    <property type="evidence" value="ECO:0007669"/>
    <property type="project" value="TreeGrafter"/>
</dbReference>
<name>A0A851GR19_9BACT</name>
<dbReference type="SUPFAM" id="SSF52266">
    <property type="entry name" value="SGNH hydrolase"/>
    <property type="match status" value="1"/>
</dbReference>
<dbReference type="Proteomes" id="UP000557872">
    <property type="component" value="Unassembled WGS sequence"/>
</dbReference>
<dbReference type="InterPro" id="IPR013830">
    <property type="entry name" value="SGNH_hydro"/>
</dbReference>
<proteinExistence type="predicted"/>
<evidence type="ECO:0000313" key="2">
    <source>
        <dbReference type="EMBL" id="NWK57250.1"/>
    </source>
</evidence>
<accession>A0A851GR19</accession>
<dbReference type="GO" id="GO:0006629">
    <property type="term" value="P:lipid metabolic process"/>
    <property type="evidence" value="ECO:0007669"/>
    <property type="project" value="InterPro"/>
</dbReference>
<reference evidence="2 3" key="1">
    <citation type="submission" date="2020-07" db="EMBL/GenBank/DDBJ databases">
        <title>Roseicoccus Jingziensis gen. nov., sp. nov., isolated from coastal seawater.</title>
        <authorList>
            <person name="Feng X."/>
        </authorList>
    </citation>
    <scope>NUCLEOTIDE SEQUENCE [LARGE SCALE GENOMIC DNA]</scope>
    <source>
        <strain evidence="2 3">N1E253</strain>
    </source>
</reference>
<dbReference type="AlphaFoldDB" id="A0A851GR19"/>
<evidence type="ECO:0000313" key="3">
    <source>
        <dbReference type="Proteomes" id="UP000557872"/>
    </source>
</evidence>
<comment type="caution">
    <text evidence="2">The sequence shown here is derived from an EMBL/GenBank/DDBJ whole genome shotgun (WGS) entry which is preliminary data.</text>
</comment>
<dbReference type="EMBL" id="JACBAZ010000009">
    <property type="protein sequence ID" value="NWK57250.1"/>
    <property type="molecule type" value="Genomic_DNA"/>
</dbReference>
<dbReference type="InterPro" id="IPR036514">
    <property type="entry name" value="SGNH_hydro_sf"/>
</dbReference>
<dbReference type="RefSeq" id="WP_178934087.1">
    <property type="nucleotide sequence ID" value="NZ_JACBAZ010000009.1"/>
</dbReference>
<dbReference type="PANTHER" id="PTHR30383">
    <property type="entry name" value="THIOESTERASE 1/PROTEASE 1/LYSOPHOSPHOLIPASE L1"/>
    <property type="match status" value="1"/>
</dbReference>
<gene>
    <name evidence="2" type="ORF">HW115_16630</name>
</gene>
<sequence>MTALLLPSFVSAKEEAKEEAKSDAKRLVPRVVVLGDSITAGYGLKKEEAYPELLRKMAADEGRAITVVNAGLSGDTTRGGLRRLAVLARQPMDILVIALGGNDGLRGIEPKVSQRNLELMIDRARASHPEVHVLLAGMQMPDNMGEEYTREFQRIFAAVGKKKQVAVLPFLLEGVAMDKDLNLADGIHPNARGQQVVARHVYPALKALIEASEE</sequence>
<dbReference type="InterPro" id="IPR008265">
    <property type="entry name" value="Lipase_GDSL_AS"/>
</dbReference>
<dbReference type="Pfam" id="PF13472">
    <property type="entry name" value="Lipase_GDSL_2"/>
    <property type="match status" value="1"/>
</dbReference>
<organism evidence="2 3">
    <name type="scientific">Oceaniferula marina</name>
    <dbReference type="NCBI Taxonomy" id="2748318"/>
    <lineage>
        <taxon>Bacteria</taxon>
        <taxon>Pseudomonadati</taxon>
        <taxon>Verrucomicrobiota</taxon>
        <taxon>Verrucomicrobiia</taxon>
        <taxon>Verrucomicrobiales</taxon>
        <taxon>Verrucomicrobiaceae</taxon>
        <taxon>Oceaniferula</taxon>
    </lineage>
</organism>
<protein>
    <submittedName>
        <fullName evidence="2">Arylesterase</fullName>
    </submittedName>
</protein>
<feature type="domain" description="SGNH hydrolase-type esterase" evidence="1">
    <location>
        <begin position="33"/>
        <end position="196"/>
    </location>
</feature>
<keyword evidence="3" id="KW-1185">Reference proteome</keyword>